<evidence type="ECO:0000313" key="2">
    <source>
        <dbReference type="Proteomes" id="UP000028501"/>
    </source>
</evidence>
<dbReference type="KEGG" id="afg:AFULGI_00005860"/>
<accession>A0A075WCS9</accession>
<reference evidence="1 2" key="1">
    <citation type="submission" date="2013-07" db="EMBL/GenBank/DDBJ databases">
        <title>Genome of Archaeoglobus fulgidus.</title>
        <authorList>
            <person name="Fiebig A."/>
            <person name="Birkeland N.-K."/>
        </authorList>
    </citation>
    <scope>NUCLEOTIDE SEQUENCE [LARGE SCALE GENOMIC DNA]</scope>
    <source>
        <strain evidence="1 2">DSM 8774</strain>
    </source>
</reference>
<protein>
    <submittedName>
        <fullName evidence="1">Uncharacterized protein</fullName>
    </submittedName>
</protein>
<dbReference type="HOGENOM" id="CLU_2820581_0_0_2"/>
<name>A0A075WCS9_ARCFL</name>
<proteinExistence type="predicted"/>
<dbReference type="RefSeq" id="WP_048095091.1">
    <property type="nucleotide sequence ID" value="NZ_CP006577.1"/>
</dbReference>
<dbReference type="AlphaFoldDB" id="A0A075WCS9"/>
<dbReference type="GeneID" id="24794110"/>
<sequence>MIRTKRYGCDVYRYFRRRRSNDELIKKINGMTWEQAAETLNVSIPGLFIFLEHAKRAGIIKEVKIK</sequence>
<organism evidence="1 2">
    <name type="scientific">Archaeoglobus fulgidus DSM 8774</name>
    <dbReference type="NCBI Taxonomy" id="1344584"/>
    <lineage>
        <taxon>Archaea</taxon>
        <taxon>Methanobacteriati</taxon>
        <taxon>Methanobacteriota</taxon>
        <taxon>Archaeoglobi</taxon>
        <taxon>Archaeoglobales</taxon>
        <taxon>Archaeoglobaceae</taxon>
        <taxon>Archaeoglobus</taxon>
    </lineage>
</organism>
<dbReference type="EMBL" id="CP006577">
    <property type="protein sequence ID" value="AIG97387.1"/>
    <property type="molecule type" value="Genomic_DNA"/>
</dbReference>
<dbReference type="Proteomes" id="UP000028501">
    <property type="component" value="Chromosome"/>
</dbReference>
<evidence type="ECO:0000313" key="1">
    <source>
        <dbReference type="EMBL" id="AIG97387.1"/>
    </source>
</evidence>
<gene>
    <name evidence="1" type="ORF">AFULGI_00005860</name>
</gene>